<sequence>MNKHALLPIAKDGFTYESMREMTLIEIIDEIKLATRGLLEVRSIYNRARLTSAERDMMKKCRKRVRTRLAKRNIRNLKQEQDFTEIRKLMKERDDLVTEKNSLIQEVTTLKSTY</sequence>
<gene>
    <name evidence="1" type="ORF">LOD99_10669</name>
</gene>
<proteinExistence type="predicted"/>
<evidence type="ECO:0000313" key="1">
    <source>
        <dbReference type="EMBL" id="KAI6659780.1"/>
    </source>
</evidence>
<reference evidence="1 2" key="1">
    <citation type="journal article" date="2023" name="BMC Biol.">
        <title>The compact genome of the sponge Oopsacas minuta (Hexactinellida) is lacking key metazoan core genes.</title>
        <authorList>
            <person name="Santini S."/>
            <person name="Schenkelaars Q."/>
            <person name="Jourda C."/>
            <person name="Duchesne M."/>
            <person name="Belahbib H."/>
            <person name="Rocher C."/>
            <person name="Selva M."/>
            <person name="Riesgo A."/>
            <person name="Vervoort M."/>
            <person name="Leys S.P."/>
            <person name="Kodjabachian L."/>
            <person name="Le Bivic A."/>
            <person name="Borchiellini C."/>
            <person name="Claverie J.M."/>
            <person name="Renard E."/>
        </authorList>
    </citation>
    <scope>NUCLEOTIDE SEQUENCE [LARGE SCALE GENOMIC DNA]</scope>
    <source>
        <strain evidence="1">SPO-2</strain>
    </source>
</reference>
<dbReference type="AlphaFoldDB" id="A0AAV7KFW7"/>
<protein>
    <recommendedName>
        <fullName evidence="3">BZIP domain-containing protein</fullName>
    </recommendedName>
</protein>
<evidence type="ECO:0008006" key="3">
    <source>
        <dbReference type="Google" id="ProtNLM"/>
    </source>
</evidence>
<dbReference type="Proteomes" id="UP001165289">
    <property type="component" value="Unassembled WGS sequence"/>
</dbReference>
<keyword evidence="2" id="KW-1185">Reference proteome</keyword>
<comment type="caution">
    <text evidence="1">The sequence shown here is derived from an EMBL/GenBank/DDBJ whole genome shotgun (WGS) entry which is preliminary data.</text>
</comment>
<name>A0AAV7KFW7_9METZ</name>
<evidence type="ECO:0000313" key="2">
    <source>
        <dbReference type="Proteomes" id="UP001165289"/>
    </source>
</evidence>
<organism evidence="1 2">
    <name type="scientific">Oopsacas minuta</name>
    <dbReference type="NCBI Taxonomy" id="111878"/>
    <lineage>
        <taxon>Eukaryota</taxon>
        <taxon>Metazoa</taxon>
        <taxon>Porifera</taxon>
        <taxon>Hexactinellida</taxon>
        <taxon>Hexasterophora</taxon>
        <taxon>Lyssacinosida</taxon>
        <taxon>Leucopsacidae</taxon>
        <taxon>Oopsacas</taxon>
    </lineage>
</organism>
<accession>A0AAV7KFW7</accession>
<dbReference type="EMBL" id="JAKMXF010000050">
    <property type="protein sequence ID" value="KAI6659780.1"/>
    <property type="molecule type" value="Genomic_DNA"/>
</dbReference>